<keyword evidence="4 8" id="KW-1003">Cell membrane</keyword>
<dbReference type="EMBL" id="JBHUIK010000002">
    <property type="protein sequence ID" value="MFD2214199.1"/>
    <property type="molecule type" value="Genomic_DNA"/>
</dbReference>
<dbReference type="Pfam" id="PF12822">
    <property type="entry name" value="ECF_trnsprt"/>
    <property type="match status" value="1"/>
</dbReference>
<evidence type="ECO:0000256" key="7">
    <source>
        <dbReference type="ARBA" id="ARBA00023136"/>
    </source>
</evidence>
<dbReference type="InterPro" id="IPR024529">
    <property type="entry name" value="ECF_trnsprt_substrate-spec"/>
</dbReference>
<keyword evidence="6 9" id="KW-1133">Transmembrane helix</keyword>
<keyword evidence="7 8" id="KW-0472">Membrane</keyword>
<sequence>MNQSKVRKHVTVGMLSSIAYVLMMLDFPFPGFPVFLQIDFSDAPALIAAIVFGPAAGLMVEGIKNVLHYLIQGSATGVPVGQVANFIAGALFILPSSFMFRRYKSLKGLLIGLVIGTLLMTSVMSVLNYYVIMPAYTLFLNSPAMTAEATKQLVVASIMPFNFIKGILMTLLFLLIISKLKFWLTNQLQIHTRSL</sequence>
<dbReference type="InterPro" id="IPR025720">
    <property type="entry name" value="RibU"/>
</dbReference>
<evidence type="ECO:0000256" key="5">
    <source>
        <dbReference type="ARBA" id="ARBA00022692"/>
    </source>
</evidence>
<feature type="transmembrane region" description="Helical" evidence="9">
    <location>
        <begin position="152"/>
        <end position="177"/>
    </location>
</feature>
<keyword evidence="5 9" id="KW-0812">Transmembrane</keyword>
<dbReference type="Proteomes" id="UP001597318">
    <property type="component" value="Unassembled WGS sequence"/>
</dbReference>
<dbReference type="Gene3D" id="1.10.1760.20">
    <property type="match status" value="1"/>
</dbReference>
<dbReference type="PANTHER" id="PTHR38438:SF1">
    <property type="entry name" value="RIBOFLAVIN TRANSPORTER RIBU"/>
    <property type="match status" value="1"/>
</dbReference>
<feature type="transmembrane region" description="Helical" evidence="9">
    <location>
        <begin position="109"/>
        <end position="132"/>
    </location>
</feature>
<evidence type="ECO:0000256" key="1">
    <source>
        <dbReference type="ARBA" id="ARBA00004651"/>
    </source>
</evidence>
<reference evidence="11" key="1">
    <citation type="journal article" date="2019" name="Int. J. Syst. Evol. Microbiol.">
        <title>The Global Catalogue of Microorganisms (GCM) 10K type strain sequencing project: providing services to taxonomists for standard genome sequencing and annotation.</title>
        <authorList>
            <consortium name="The Broad Institute Genomics Platform"/>
            <consortium name="The Broad Institute Genome Sequencing Center for Infectious Disease"/>
            <person name="Wu L."/>
            <person name="Ma J."/>
        </authorList>
    </citation>
    <scope>NUCLEOTIDE SEQUENCE [LARGE SCALE GENOMIC DNA]</scope>
    <source>
        <strain evidence="11">CGMCC 1.15474</strain>
    </source>
</reference>
<dbReference type="PIRSF" id="PIRSF037778">
    <property type="entry name" value="UCP037778_transp_RibU"/>
    <property type="match status" value="1"/>
</dbReference>
<gene>
    <name evidence="10" type="ORF">ACFSKK_10960</name>
</gene>
<comment type="subcellular location">
    <subcellularLocation>
        <location evidence="1">Cell membrane</location>
        <topology evidence="1">Multi-pass membrane protein</topology>
    </subcellularLocation>
</comment>
<accession>A0ABW5BX29</accession>
<keyword evidence="11" id="KW-1185">Reference proteome</keyword>
<comment type="similarity">
    <text evidence="2 8">Belongs to the prokaryotic riboflavin transporter (P-RFT) (TC 2.A.87) family.</text>
</comment>
<feature type="transmembrane region" description="Helical" evidence="9">
    <location>
        <begin position="43"/>
        <end position="60"/>
    </location>
</feature>
<feature type="transmembrane region" description="Helical" evidence="9">
    <location>
        <begin position="80"/>
        <end position="100"/>
    </location>
</feature>
<proteinExistence type="inferred from homology"/>
<keyword evidence="3 8" id="KW-0813">Transport</keyword>
<name>A0ABW5BX29_9BACI</name>
<comment type="caution">
    <text evidence="10">The sequence shown here is derived from an EMBL/GenBank/DDBJ whole genome shotgun (WGS) entry which is preliminary data.</text>
</comment>
<dbReference type="RefSeq" id="WP_247344107.1">
    <property type="nucleotide sequence ID" value="NZ_CP095550.1"/>
</dbReference>
<dbReference type="PANTHER" id="PTHR38438">
    <property type="entry name" value="RIBOFLAVIN TRANSPORTER RIBU"/>
    <property type="match status" value="1"/>
</dbReference>
<evidence type="ECO:0000256" key="6">
    <source>
        <dbReference type="ARBA" id="ARBA00022989"/>
    </source>
</evidence>
<evidence type="ECO:0000256" key="2">
    <source>
        <dbReference type="ARBA" id="ARBA00005540"/>
    </source>
</evidence>
<comment type="function">
    <text evidence="8">Probably a riboflavin-binding protein that interacts with the energy-coupling factor (ECF) ABC-transporter complex.</text>
</comment>
<evidence type="ECO:0000256" key="4">
    <source>
        <dbReference type="ARBA" id="ARBA00022475"/>
    </source>
</evidence>
<evidence type="ECO:0000313" key="10">
    <source>
        <dbReference type="EMBL" id="MFD2214199.1"/>
    </source>
</evidence>
<protein>
    <recommendedName>
        <fullName evidence="8">Riboflavin transporter</fullName>
    </recommendedName>
</protein>
<evidence type="ECO:0000256" key="8">
    <source>
        <dbReference type="PIRNR" id="PIRNR037778"/>
    </source>
</evidence>
<organism evidence="10 11">
    <name type="scientific">Metabacillus endolithicus</name>
    <dbReference type="NCBI Taxonomy" id="1535204"/>
    <lineage>
        <taxon>Bacteria</taxon>
        <taxon>Bacillati</taxon>
        <taxon>Bacillota</taxon>
        <taxon>Bacilli</taxon>
        <taxon>Bacillales</taxon>
        <taxon>Bacillaceae</taxon>
        <taxon>Metabacillus</taxon>
    </lineage>
</organism>
<feature type="transmembrane region" description="Helical" evidence="9">
    <location>
        <begin position="12"/>
        <end position="36"/>
    </location>
</feature>
<evidence type="ECO:0000313" key="11">
    <source>
        <dbReference type="Proteomes" id="UP001597318"/>
    </source>
</evidence>
<evidence type="ECO:0000256" key="3">
    <source>
        <dbReference type="ARBA" id="ARBA00022448"/>
    </source>
</evidence>
<evidence type="ECO:0000256" key="9">
    <source>
        <dbReference type="SAM" id="Phobius"/>
    </source>
</evidence>